<dbReference type="EMBL" id="JAUESC010000384">
    <property type="protein sequence ID" value="KAK0582486.1"/>
    <property type="molecule type" value="Genomic_DNA"/>
</dbReference>
<dbReference type="AlphaFoldDB" id="A0AA39RZN0"/>
<proteinExistence type="predicted"/>
<feature type="region of interest" description="Disordered" evidence="1">
    <location>
        <begin position="99"/>
        <end position="148"/>
    </location>
</feature>
<gene>
    <name evidence="2" type="ORF">LWI29_026130</name>
</gene>
<sequence>MKRPLKSNVSKVEESAQELDYLKKDFTMKLFAMEGEMKQKENYLSIMKIKECELIDEVKALKESINGMKIGAIKLDDVIKLGKHHGDMRGLGFVEEVKKTPTTKNKSRKSKKKKYSSTIPSKVKDKDKKSYGTSQPSSQPKHAHPKGNEMYASEMKRLPLVVSKHVRALETMHDEHVNEKKSTRKVWVKKNNVHTCEMDKSSLKVSKHDNSFDALRNVHIDHIHVKNVRIMLNSKSVML</sequence>
<protein>
    <submittedName>
        <fullName evidence="2">Uncharacterized protein</fullName>
    </submittedName>
</protein>
<feature type="compositionally biased region" description="Basic residues" evidence="1">
    <location>
        <begin position="105"/>
        <end position="115"/>
    </location>
</feature>
<accession>A0AA39RZN0</accession>
<comment type="caution">
    <text evidence="2">The sequence shown here is derived from an EMBL/GenBank/DDBJ whole genome shotgun (WGS) entry which is preliminary data.</text>
</comment>
<keyword evidence="3" id="KW-1185">Reference proteome</keyword>
<feature type="compositionally biased region" description="Polar residues" evidence="1">
    <location>
        <begin position="131"/>
        <end position="140"/>
    </location>
</feature>
<reference evidence="2" key="2">
    <citation type="submission" date="2023-06" db="EMBL/GenBank/DDBJ databases">
        <authorList>
            <person name="Swenson N.G."/>
            <person name="Wegrzyn J.L."/>
            <person name="Mcevoy S.L."/>
        </authorList>
    </citation>
    <scope>NUCLEOTIDE SEQUENCE</scope>
    <source>
        <strain evidence="2">NS2018</strain>
        <tissue evidence="2">Leaf</tissue>
    </source>
</reference>
<evidence type="ECO:0000313" key="2">
    <source>
        <dbReference type="EMBL" id="KAK0582486.1"/>
    </source>
</evidence>
<evidence type="ECO:0000256" key="1">
    <source>
        <dbReference type="SAM" id="MobiDB-lite"/>
    </source>
</evidence>
<organism evidence="2 3">
    <name type="scientific">Acer saccharum</name>
    <name type="common">Sugar maple</name>
    <dbReference type="NCBI Taxonomy" id="4024"/>
    <lineage>
        <taxon>Eukaryota</taxon>
        <taxon>Viridiplantae</taxon>
        <taxon>Streptophyta</taxon>
        <taxon>Embryophyta</taxon>
        <taxon>Tracheophyta</taxon>
        <taxon>Spermatophyta</taxon>
        <taxon>Magnoliopsida</taxon>
        <taxon>eudicotyledons</taxon>
        <taxon>Gunneridae</taxon>
        <taxon>Pentapetalae</taxon>
        <taxon>rosids</taxon>
        <taxon>malvids</taxon>
        <taxon>Sapindales</taxon>
        <taxon>Sapindaceae</taxon>
        <taxon>Hippocastanoideae</taxon>
        <taxon>Acereae</taxon>
        <taxon>Acer</taxon>
    </lineage>
</organism>
<reference evidence="2" key="1">
    <citation type="journal article" date="2022" name="Plant J.">
        <title>Strategies of tolerance reflected in two North American maple genomes.</title>
        <authorList>
            <person name="McEvoy S.L."/>
            <person name="Sezen U.U."/>
            <person name="Trouern-Trend A."/>
            <person name="McMahon S.M."/>
            <person name="Schaberg P.G."/>
            <person name="Yang J."/>
            <person name="Wegrzyn J.L."/>
            <person name="Swenson N.G."/>
        </authorList>
    </citation>
    <scope>NUCLEOTIDE SEQUENCE</scope>
    <source>
        <strain evidence="2">NS2018</strain>
    </source>
</reference>
<evidence type="ECO:0000313" key="3">
    <source>
        <dbReference type="Proteomes" id="UP001168877"/>
    </source>
</evidence>
<name>A0AA39RZN0_ACESA</name>
<dbReference type="Proteomes" id="UP001168877">
    <property type="component" value="Unassembled WGS sequence"/>
</dbReference>